<organism evidence="2 3">
    <name type="scientific">Mycena venus</name>
    <dbReference type="NCBI Taxonomy" id="2733690"/>
    <lineage>
        <taxon>Eukaryota</taxon>
        <taxon>Fungi</taxon>
        <taxon>Dikarya</taxon>
        <taxon>Basidiomycota</taxon>
        <taxon>Agaricomycotina</taxon>
        <taxon>Agaricomycetes</taxon>
        <taxon>Agaricomycetidae</taxon>
        <taxon>Agaricales</taxon>
        <taxon>Marasmiineae</taxon>
        <taxon>Mycenaceae</taxon>
        <taxon>Mycena</taxon>
    </lineage>
</organism>
<dbReference type="GO" id="GO:0035251">
    <property type="term" value="F:UDP-glucosyltransferase activity"/>
    <property type="evidence" value="ECO:0007669"/>
    <property type="project" value="InterPro"/>
</dbReference>
<dbReference type="OrthoDB" id="5835829at2759"/>
<dbReference type="EMBL" id="JACAZI010000016">
    <property type="protein sequence ID" value="KAF7343212.1"/>
    <property type="molecule type" value="Genomic_DNA"/>
</dbReference>
<evidence type="ECO:0000313" key="2">
    <source>
        <dbReference type="EMBL" id="KAF7343212.1"/>
    </source>
</evidence>
<accession>A0A8H7CP85</accession>
<dbReference type="Pfam" id="PF00201">
    <property type="entry name" value="UDPGT"/>
    <property type="match status" value="1"/>
</dbReference>
<proteinExistence type="predicted"/>
<evidence type="ECO:0000256" key="1">
    <source>
        <dbReference type="ARBA" id="ARBA00022679"/>
    </source>
</evidence>
<name>A0A8H7CP85_9AGAR</name>
<dbReference type="PANTHER" id="PTHR48049">
    <property type="entry name" value="GLYCOSYLTRANSFERASE"/>
    <property type="match status" value="1"/>
</dbReference>
<keyword evidence="3" id="KW-1185">Reference proteome</keyword>
<evidence type="ECO:0008006" key="4">
    <source>
        <dbReference type="Google" id="ProtNLM"/>
    </source>
</evidence>
<protein>
    <recommendedName>
        <fullName evidence="4">Glycosyltransferase family 1 protein</fullName>
    </recommendedName>
</protein>
<dbReference type="InterPro" id="IPR002213">
    <property type="entry name" value="UDP_glucos_trans"/>
</dbReference>
<dbReference type="Proteomes" id="UP000620124">
    <property type="component" value="Unassembled WGS sequence"/>
</dbReference>
<gene>
    <name evidence="2" type="ORF">MVEN_01752500</name>
</gene>
<dbReference type="InterPro" id="IPR050481">
    <property type="entry name" value="UDP-glycosyltransf_plant"/>
</dbReference>
<dbReference type="PANTHER" id="PTHR48049:SF132">
    <property type="entry name" value="GLYCOSYLTRANSFERASE"/>
    <property type="match status" value="1"/>
</dbReference>
<dbReference type="AlphaFoldDB" id="A0A8H7CP85"/>
<reference evidence="2" key="1">
    <citation type="submission" date="2020-05" db="EMBL/GenBank/DDBJ databases">
        <title>Mycena genomes resolve the evolution of fungal bioluminescence.</title>
        <authorList>
            <person name="Tsai I.J."/>
        </authorList>
    </citation>
    <scope>NUCLEOTIDE SEQUENCE</scope>
    <source>
        <strain evidence="2">CCC161011</strain>
    </source>
</reference>
<sequence length="494" mass="53258">MTAHHIVAMLPPAWGHTICYIQAAIQILKANPSVVITIVQHHLIVAQTEKELAGCAYDKARLRIVGVGEKGLVFKLSLFRVALEQLCAGWLETLAQLVQGSEAWPKPGAIHFDFLCGGFVVEPTKHIIGPDCKTLVWWSSALVSMPAHFTNQDFAAIAQEIYSDDSERKNRSLEEIVQEVVEASNGTDKLSGMVIKYPGGPDMYDHERHAYAAGPPKLGKAADGFIAVTSSCLEPVGIPYCRDLLKKRGQELFTIGMQAHELCWTNSSSPVALSDERAGSFLDNAVSQYGKKSVLYISFGSLFFPAATPHLLEALVNTLLDLEKPFPFVFALGSKMASLPPELLARVNASGKGLVCDFWVEQRAILQHGAIGWFLTHGGFNSVTESLTQGIPLIVWPVGGEQPVNAAFLSAGPNPVAIELFQIRAGAQIGPSLHSDAKITGTVEDASEEFKVTFAAARGARGAVLKANVAKLSSALREARAGEAAEELVRLAHF</sequence>
<evidence type="ECO:0000313" key="3">
    <source>
        <dbReference type="Proteomes" id="UP000620124"/>
    </source>
</evidence>
<comment type="caution">
    <text evidence="2">The sequence shown here is derived from an EMBL/GenBank/DDBJ whole genome shotgun (WGS) entry which is preliminary data.</text>
</comment>
<dbReference type="SUPFAM" id="SSF53756">
    <property type="entry name" value="UDP-Glycosyltransferase/glycogen phosphorylase"/>
    <property type="match status" value="1"/>
</dbReference>
<keyword evidence="1" id="KW-0808">Transferase</keyword>
<dbReference type="Gene3D" id="3.40.50.2000">
    <property type="entry name" value="Glycogen Phosphorylase B"/>
    <property type="match status" value="2"/>
</dbReference>